<feature type="transmembrane region" description="Helical" evidence="6">
    <location>
        <begin position="107"/>
        <end position="123"/>
    </location>
</feature>
<evidence type="ECO:0000256" key="2">
    <source>
        <dbReference type="ARBA" id="ARBA00022475"/>
    </source>
</evidence>
<dbReference type="PANTHER" id="PTHR43141">
    <property type="entry name" value="CYTOCHROME BD2 SUBUNIT II"/>
    <property type="match status" value="1"/>
</dbReference>
<dbReference type="Proteomes" id="UP000007813">
    <property type="component" value="Unassembled WGS sequence"/>
</dbReference>
<evidence type="ECO:0000256" key="4">
    <source>
        <dbReference type="ARBA" id="ARBA00022989"/>
    </source>
</evidence>
<dbReference type="GO" id="GO:0070069">
    <property type="term" value="C:cytochrome complex"/>
    <property type="evidence" value="ECO:0007669"/>
    <property type="project" value="TreeGrafter"/>
</dbReference>
<keyword evidence="5 6" id="KW-0472">Membrane</keyword>
<feature type="transmembrane region" description="Helical" evidence="6">
    <location>
        <begin position="237"/>
        <end position="260"/>
    </location>
</feature>
<accession>J3ESP4</accession>
<protein>
    <recommendedName>
        <fullName evidence="9">Cytochrome d ubiquinol oxidase subunit II</fullName>
    </recommendedName>
</protein>
<dbReference type="GO" id="GO:0005886">
    <property type="term" value="C:plasma membrane"/>
    <property type="evidence" value="ECO:0007669"/>
    <property type="project" value="UniProtKB-SubCell"/>
</dbReference>
<dbReference type="EMBL" id="ALJD01000017">
    <property type="protein sequence ID" value="EJN56982.1"/>
    <property type="molecule type" value="Genomic_DNA"/>
</dbReference>
<dbReference type="GO" id="GO:0009055">
    <property type="term" value="F:electron transfer activity"/>
    <property type="evidence" value="ECO:0007669"/>
    <property type="project" value="TreeGrafter"/>
</dbReference>
<feature type="transmembrane region" description="Helical" evidence="6">
    <location>
        <begin position="30"/>
        <end position="57"/>
    </location>
</feature>
<dbReference type="InterPro" id="IPR003317">
    <property type="entry name" value="Cyt-d_oxidase_su2"/>
</dbReference>
<evidence type="ECO:0000256" key="1">
    <source>
        <dbReference type="ARBA" id="ARBA00004651"/>
    </source>
</evidence>
<evidence type="ECO:0000256" key="5">
    <source>
        <dbReference type="ARBA" id="ARBA00023136"/>
    </source>
</evidence>
<dbReference type="GO" id="GO:0016682">
    <property type="term" value="F:oxidoreductase activity, acting on diphenols and related substances as donors, oxygen as acceptor"/>
    <property type="evidence" value="ECO:0007669"/>
    <property type="project" value="TreeGrafter"/>
</dbReference>
<feature type="transmembrane region" description="Helical" evidence="6">
    <location>
        <begin position="212"/>
        <end position="231"/>
    </location>
</feature>
<organism evidence="7 8">
    <name type="scientific">Halogranum salarium B-1</name>
    <dbReference type="NCBI Taxonomy" id="1210908"/>
    <lineage>
        <taxon>Archaea</taxon>
        <taxon>Methanobacteriati</taxon>
        <taxon>Methanobacteriota</taxon>
        <taxon>Stenosarchaea group</taxon>
        <taxon>Halobacteria</taxon>
        <taxon>Halobacteriales</taxon>
        <taxon>Haloferacaceae</taxon>
    </lineage>
</organism>
<evidence type="ECO:0000256" key="6">
    <source>
        <dbReference type="SAM" id="Phobius"/>
    </source>
</evidence>
<comment type="subcellular location">
    <subcellularLocation>
        <location evidence="1">Cell membrane</location>
        <topology evidence="1">Multi-pass membrane protein</topology>
    </subcellularLocation>
</comment>
<dbReference type="AlphaFoldDB" id="J3ESP4"/>
<feature type="transmembrane region" description="Helical" evidence="6">
    <location>
        <begin position="311"/>
        <end position="334"/>
    </location>
</feature>
<evidence type="ECO:0008006" key="9">
    <source>
        <dbReference type="Google" id="ProtNLM"/>
    </source>
</evidence>
<dbReference type="GO" id="GO:0019646">
    <property type="term" value="P:aerobic electron transport chain"/>
    <property type="evidence" value="ECO:0007669"/>
    <property type="project" value="TreeGrafter"/>
</dbReference>
<name>J3ESP4_9EURY</name>
<feature type="transmembrane region" description="Helical" evidence="6">
    <location>
        <begin position="267"/>
        <end position="291"/>
    </location>
</feature>
<dbReference type="PANTHER" id="PTHR43141:SF4">
    <property type="entry name" value="CYTOCHROME BD2 SUBUNIT II"/>
    <property type="match status" value="1"/>
</dbReference>
<reference evidence="7 8" key="1">
    <citation type="journal article" date="2012" name="J. Bacteriol.">
        <title>Draft Genome Sequence of the Extremely Halophilic Archaeon Halogranum salarium B-1T.</title>
        <authorList>
            <person name="Kim K.K."/>
            <person name="Lee K.C."/>
            <person name="Lee J.S."/>
        </authorList>
    </citation>
    <scope>NUCLEOTIDE SEQUENCE [LARGE SCALE GENOMIC DNA]</scope>
    <source>
        <strain evidence="7 8">B-1</strain>
    </source>
</reference>
<keyword evidence="3 6" id="KW-0812">Transmembrane</keyword>
<dbReference type="eggNOG" id="arCOG04791">
    <property type="taxonomic scope" value="Archaea"/>
</dbReference>
<evidence type="ECO:0000256" key="3">
    <source>
        <dbReference type="ARBA" id="ARBA00022692"/>
    </source>
</evidence>
<dbReference type="NCBIfam" id="TIGR00203">
    <property type="entry name" value="cydB"/>
    <property type="match status" value="1"/>
</dbReference>
<feature type="transmembrane region" description="Helical" evidence="6">
    <location>
        <begin position="69"/>
        <end position="95"/>
    </location>
</feature>
<feature type="transmembrane region" description="Helical" evidence="6">
    <location>
        <begin position="169"/>
        <end position="192"/>
    </location>
</feature>
<dbReference type="Pfam" id="PF02322">
    <property type="entry name" value="Cyt_bd_oxida_II"/>
    <property type="match status" value="1"/>
</dbReference>
<feature type="transmembrane region" description="Helical" evidence="6">
    <location>
        <begin position="143"/>
        <end position="163"/>
    </location>
</feature>
<evidence type="ECO:0000313" key="7">
    <source>
        <dbReference type="EMBL" id="EJN56982.1"/>
    </source>
</evidence>
<keyword evidence="2" id="KW-1003">Cell membrane</keyword>
<evidence type="ECO:0000313" key="8">
    <source>
        <dbReference type="Proteomes" id="UP000007813"/>
    </source>
</evidence>
<dbReference type="PATRIC" id="fig|1210908.3.peg.4467"/>
<gene>
    <name evidence="7" type="ORF">HSB1_47990</name>
</gene>
<comment type="caution">
    <text evidence="7">The sequence shown here is derived from an EMBL/GenBank/DDBJ whole genome shotgun (WGS) entry which is preliminary data.</text>
</comment>
<proteinExistence type="predicted"/>
<keyword evidence="4 6" id="KW-1133">Transmembrane helix</keyword>
<sequence length="344" mass="37270">MGRFPQRGSPTMIDVDTLSSGPLFDLPLSAMWFGLVFFILGTFLFLDGFDFGAGVLFATRDDAHERETILAAIGPFWDGNEVWLVVFGGALFAAFPRVYASLFSRHYLLMFAILGALLLRGLAPEMYEQRHDERWQRWWGRSFVTGSLTAPFLLGAFVANWLTGSPRSITVSAVTVGITVIALTVVSGTAFLRLKTRDTLKKDLRRYGERAVVVYLVAVVASLAALAGASARVQSKILSVPVLSLVVLSILVAAGYVWALRTSRNHLALAASAVLTYELVSVVALVLYPLIDPATGLAITDAIVSTLPLNLMSIAAALLLPLVLTYFAVLYNVFSGPVQASDSY</sequence>